<dbReference type="PROSITE" id="PS01359">
    <property type="entry name" value="ZF_PHD_1"/>
    <property type="match status" value="1"/>
</dbReference>
<evidence type="ECO:0000259" key="5">
    <source>
        <dbReference type="Pfam" id="PF16744"/>
    </source>
</evidence>
<dbReference type="Gene3D" id="1.10.238.10">
    <property type="entry name" value="EF-hand"/>
    <property type="match status" value="1"/>
</dbReference>
<dbReference type="Pfam" id="PF16744">
    <property type="entry name" value="zf-RING_15"/>
    <property type="match status" value="1"/>
</dbReference>
<keyword evidence="1" id="KW-0479">Metal-binding</keyword>
<dbReference type="AlphaFoldDB" id="A0AA35L230"/>
<dbReference type="InterPro" id="IPR011011">
    <property type="entry name" value="Znf_FYVE_PHD"/>
</dbReference>
<gene>
    <name evidence="6" type="ORF">PODLI_1B040513</name>
</gene>
<proteinExistence type="predicted"/>
<evidence type="ECO:0000313" key="7">
    <source>
        <dbReference type="Proteomes" id="UP001178461"/>
    </source>
</evidence>
<evidence type="ECO:0000256" key="4">
    <source>
        <dbReference type="SAM" id="MobiDB-lite"/>
    </source>
</evidence>
<protein>
    <recommendedName>
        <fullName evidence="5">KIAA1045 RING finger domain-containing protein</fullName>
    </recommendedName>
</protein>
<dbReference type="GO" id="GO:0003714">
    <property type="term" value="F:transcription corepressor activity"/>
    <property type="evidence" value="ECO:0007669"/>
    <property type="project" value="TreeGrafter"/>
</dbReference>
<dbReference type="InterPro" id="IPR013083">
    <property type="entry name" value="Znf_RING/FYVE/PHD"/>
</dbReference>
<feature type="region of interest" description="Disordered" evidence="4">
    <location>
        <begin position="26"/>
        <end position="69"/>
    </location>
</feature>
<evidence type="ECO:0000256" key="2">
    <source>
        <dbReference type="ARBA" id="ARBA00022771"/>
    </source>
</evidence>
<dbReference type="SUPFAM" id="SSF57903">
    <property type="entry name" value="FYVE/PHD zinc finger"/>
    <property type="match status" value="1"/>
</dbReference>
<keyword evidence="3" id="KW-0862">Zinc</keyword>
<dbReference type="GO" id="GO:0005634">
    <property type="term" value="C:nucleus"/>
    <property type="evidence" value="ECO:0007669"/>
    <property type="project" value="TreeGrafter"/>
</dbReference>
<name>A0AA35L230_9SAUR</name>
<evidence type="ECO:0000256" key="3">
    <source>
        <dbReference type="ARBA" id="ARBA00022833"/>
    </source>
</evidence>
<dbReference type="EMBL" id="OX395136">
    <property type="protein sequence ID" value="CAI5787954.1"/>
    <property type="molecule type" value="Genomic_DNA"/>
</dbReference>
<keyword evidence="2" id="KW-0863">Zinc-finger</keyword>
<dbReference type="InterPro" id="IPR031946">
    <property type="entry name" value="KIAA1045_Zf_RING"/>
</dbReference>
<keyword evidence="7" id="KW-1185">Reference proteome</keyword>
<dbReference type="GO" id="GO:0005737">
    <property type="term" value="C:cytoplasm"/>
    <property type="evidence" value="ECO:0007669"/>
    <property type="project" value="TreeGrafter"/>
</dbReference>
<dbReference type="InterPro" id="IPR019786">
    <property type="entry name" value="Zinc_finger_PHD-type_CS"/>
</dbReference>
<dbReference type="Gene3D" id="3.30.40.10">
    <property type="entry name" value="Zinc/RING finger domain, C3HC4 (zinc finger)"/>
    <property type="match status" value="1"/>
</dbReference>
<sequence length="395" mass="44894">MGVLMSRRQTVEQVQKVSLAVSAFKDGLRERKSEGSTSRRGTIEDTVQELREEEASEAGPSAGLQQKEESRFRRAAWERLRDGRGVEPEEFDRTTFFTPPAFARPTRREQDDEPIEISLEQREQVTNDETCEVCEVWTADSLLPCRVCTRVYHDGCLRRMGFLPQDNTSEVIEAAHSETGWSCYSCDNLNLLLTEEEMSSLFQSFQQGKVAPDSELTLNVFLGYKRLSNQQPSSEEQEDQDALQFSALDPEKKGHVEWVDFLSHESVLQLQRSRTQNALLRLLTGKERERARSTFLSLDQHGDGLISEAESRRSQHTWFRKRHKEVPSCNVSISHVGPISESSPASNASQDQVLLNAEPEEPSRTINWPTFLRESTIYILAARPNSPAIHLKPLA</sequence>
<organism evidence="6 7">
    <name type="scientific">Podarcis lilfordi</name>
    <name type="common">Lilford's wall lizard</name>
    <dbReference type="NCBI Taxonomy" id="74358"/>
    <lineage>
        <taxon>Eukaryota</taxon>
        <taxon>Metazoa</taxon>
        <taxon>Chordata</taxon>
        <taxon>Craniata</taxon>
        <taxon>Vertebrata</taxon>
        <taxon>Euteleostomi</taxon>
        <taxon>Lepidosauria</taxon>
        <taxon>Squamata</taxon>
        <taxon>Bifurcata</taxon>
        <taxon>Unidentata</taxon>
        <taxon>Episquamata</taxon>
        <taxon>Laterata</taxon>
        <taxon>Lacertibaenia</taxon>
        <taxon>Lacertidae</taxon>
        <taxon>Podarcis</taxon>
    </lineage>
</organism>
<evidence type="ECO:0000256" key="1">
    <source>
        <dbReference type="ARBA" id="ARBA00022723"/>
    </source>
</evidence>
<reference evidence="6" key="1">
    <citation type="submission" date="2022-12" db="EMBL/GenBank/DDBJ databases">
        <authorList>
            <person name="Alioto T."/>
            <person name="Alioto T."/>
            <person name="Gomez Garrido J."/>
        </authorList>
    </citation>
    <scope>NUCLEOTIDE SEQUENCE</scope>
</reference>
<dbReference type="PANTHER" id="PTHR46453:SF4">
    <property type="entry name" value="PHD FINGER PROTEIN 24"/>
    <property type="match status" value="1"/>
</dbReference>
<feature type="domain" description="KIAA1045 RING finger" evidence="5">
    <location>
        <begin position="124"/>
        <end position="196"/>
    </location>
</feature>
<dbReference type="InterPro" id="IPR011992">
    <property type="entry name" value="EF-hand-dom_pair"/>
</dbReference>
<dbReference type="GO" id="GO:0008270">
    <property type="term" value="F:zinc ion binding"/>
    <property type="evidence" value="ECO:0007669"/>
    <property type="project" value="UniProtKB-KW"/>
</dbReference>
<evidence type="ECO:0000313" key="6">
    <source>
        <dbReference type="EMBL" id="CAI5787954.1"/>
    </source>
</evidence>
<dbReference type="PANTHER" id="PTHR46453">
    <property type="entry name" value="PROTEIN KINASE C-BINDING PROTEIN 1"/>
    <property type="match status" value="1"/>
</dbReference>
<dbReference type="SUPFAM" id="SSF47473">
    <property type="entry name" value="EF-hand"/>
    <property type="match status" value="1"/>
</dbReference>
<accession>A0AA35L230</accession>
<dbReference type="Proteomes" id="UP001178461">
    <property type="component" value="Chromosome 11"/>
</dbReference>